<proteinExistence type="predicted"/>
<name>A0A3A9QUX0_MORCA</name>
<protein>
    <submittedName>
        <fullName evidence="1">Uncharacterized protein</fullName>
    </submittedName>
</protein>
<accession>A0A3A9QUX0</accession>
<sequence>MAKIYTHCIVCNNAIDLETRKFKNTCSDACHAIKQNNISRRSYASKMARDPDYAKKQSAKQYARIKSDPQKYVKYRIKTAERNQLPNYKESLKRSFKAYKERNKEKIAEHTKRKRAEMGIEWVKMRREHEYRRTQKRKEHRQWLKENDPEGYQALLEKEREYNRKYLKEIRLAKLQQQFATVTENNDD</sequence>
<dbReference type="RefSeq" id="WP_120700892.1">
    <property type="nucleotide sequence ID" value="NZ_CP034662.1"/>
</dbReference>
<dbReference type="EMBL" id="CP034662">
    <property type="protein sequence ID" value="AZQ94354.1"/>
    <property type="molecule type" value="Genomic_DNA"/>
</dbReference>
<gene>
    <name evidence="1" type="ORF">EJK53_1671</name>
</gene>
<evidence type="ECO:0000313" key="2">
    <source>
        <dbReference type="Proteomes" id="UP000280228"/>
    </source>
</evidence>
<organism evidence="1 2">
    <name type="scientific">Moraxella catarrhalis</name>
    <name type="common">Branhamella catarrhalis</name>
    <dbReference type="NCBI Taxonomy" id="480"/>
    <lineage>
        <taxon>Bacteria</taxon>
        <taxon>Pseudomonadati</taxon>
        <taxon>Pseudomonadota</taxon>
        <taxon>Gammaproteobacteria</taxon>
        <taxon>Moraxellales</taxon>
        <taxon>Moraxellaceae</taxon>
        <taxon>Moraxella</taxon>
    </lineage>
</organism>
<reference evidence="1 2" key="1">
    <citation type="submission" date="2018-12" db="EMBL/GenBank/DDBJ databases">
        <title>Persistence of Moraxella catarrhalis in Chronic Obstructive Pulmonary Disease and Regulation of the Hag/MID Adhesin.</title>
        <authorList>
            <person name="Murphy T."/>
            <person name="Zhao X."/>
            <person name="Vyas G."/>
            <person name="Aluvathingal J."/>
            <person name="Nadendla S."/>
            <person name="Tallon L."/>
            <person name="Tettelin H."/>
        </authorList>
    </citation>
    <scope>NUCLEOTIDE SEQUENCE [LARGE SCALE GENOMIC DNA]</scope>
    <source>
        <strain evidence="1 2">46P58B1</strain>
    </source>
</reference>
<dbReference type="Proteomes" id="UP000280228">
    <property type="component" value="Chromosome"/>
</dbReference>
<evidence type="ECO:0000313" key="1">
    <source>
        <dbReference type="EMBL" id="AZQ94354.1"/>
    </source>
</evidence>
<dbReference type="AlphaFoldDB" id="A0A3A9QUX0"/>